<gene>
    <name evidence="9" type="primary">hisC</name>
    <name evidence="11" type="ORF">DKG75_18300</name>
</gene>
<comment type="subunit">
    <text evidence="4 9">Homodimer.</text>
</comment>
<keyword evidence="5 9" id="KW-0032">Aminotransferase</keyword>
<comment type="cofactor">
    <cofactor evidence="1 9">
        <name>pyridoxal 5'-phosphate</name>
        <dbReference type="ChEBI" id="CHEBI:597326"/>
    </cofactor>
</comment>
<evidence type="ECO:0000256" key="4">
    <source>
        <dbReference type="ARBA" id="ARBA00011738"/>
    </source>
</evidence>
<dbReference type="Proteomes" id="UP000246077">
    <property type="component" value="Unassembled WGS sequence"/>
</dbReference>
<dbReference type="InterPro" id="IPR005861">
    <property type="entry name" value="HisP_aminotrans"/>
</dbReference>
<proteinExistence type="inferred from homology"/>
<dbReference type="InterPro" id="IPR015421">
    <property type="entry name" value="PyrdxlP-dep_Trfase_major"/>
</dbReference>
<dbReference type="Gene3D" id="3.40.640.10">
    <property type="entry name" value="Type I PLP-dependent aspartate aminotransferase-like (Major domain)"/>
    <property type="match status" value="1"/>
</dbReference>
<dbReference type="Gene3D" id="3.90.1150.10">
    <property type="entry name" value="Aspartate Aminotransferase, domain 1"/>
    <property type="match status" value="1"/>
</dbReference>
<dbReference type="HAMAP" id="MF_01023">
    <property type="entry name" value="HisC_aminotrans_2"/>
    <property type="match status" value="1"/>
</dbReference>
<evidence type="ECO:0000256" key="8">
    <source>
        <dbReference type="ARBA" id="ARBA00047481"/>
    </source>
</evidence>
<comment type="catalytic activity">
    <reaction evidence="8 9">
        <text>L-histidinol phosphate + 2-oxoglutarate = 3-(imidazol-4-yl)-2-oxopropyl phosphate + L-glutamate</text>
        <dbReference type="Rhea" id="RHEA:23744"/>
        <dbReference type="ChEBI" id="CHEBI:16810"/>
        <dbReference type="ChEBI" id="CHEBI:29985"/>
        <dbReference type="ChEBI" id="CHEBI:57766"/>
        <dbReference type="ChEBI" id="CHEBI:57980"/>
        <dbReference type="EC" id="2.6.1.9"/>
    </reaction>
</comment>
<reference evidence="12" key="1">
    <citation type="submission" date="2018-05" db="EMBL/GenBank/DDBJ databases">
        <title>Zavarzinia sp. HR-AS.</title>
        <authorList>
            <person name="Lee Y."/>
            <person name="Jeon C.O."/>
        </authorList>
    </citation>
    <scope>NUCLEOTIDE SEQUENCE [LARGE SCALE GENOMIC DNA]</scope>
    <source>
        <strain evidence="12">DSM 1231</strain>
    </source>
</reference>
<accession>A0A317E1A0</accession>
<dbReference type="EC" id="2.6.1.9" evidence="9"/>
<dbReference type="EMBL" id="QGLF01000005">
    <property type="protein sequence ID" value="PWR18925.1"/>
    <property type="molecule type" value="Genomic_DNA"/>
</dbReference>
<organism evidence="11 12">
    <name type="scientific">Zavarzinia compransoris</name>
    <dbReference type="NCBI Taxonomy" id="1264899"/>
    <lineage>
        <taxon>Bacteria</taxon>
        <taxon>Pseudomonadati</taxon>
        <taxon>Pseudomonadota</taxon>
        <taxon>Alphaproteobacteria</taxon>
        <taxon>Rhodospirillales</taxon>
        <taxon>Zavarziniaceae</taxon>
        <taxon>Zavarzinia</taxon>
    </lineage>
</organism>
<dbReference type="UniPathway" id="UPA00031">
    <property type="reaction ID" value="UER00012"/>
</dbReference>
<dbReference type="AlphaFoldDB" id="A0A317E1A0"/>
<keyword evidence="6 9" id="KW-0808">Transferase</keyword>
<dbReference type="InterPro" id="IPR015424">
    <property type="entry name" value="PyrdxlP-dep_Trfase"/>
</dbReference>
<keyword evidence="7 9" id="KW-0663">Pyridoxal phosphate</keyword>
<dbReference type="SUPFAM" id="SSF53383">
    <property type="entry name" value="PLP-dependent transferases"/>
    <property type="match status" value="1"/>
</dbReference>
<comment type="caution">
    <text evidence="11">The sequence shown here is derived from an EMBL/GenBank/DDBJ whole genome shotgun (WGS) entry which is preliminary data.</text>
</comment>
<protein>
    <recommendedName>
        <fullName evidence="9">Histidinol-phosphate aminotransferase</fullName>
        <ecNumber evidence="9">2.6.1.9</ecNumber>
    </recommendedName>
    <alternativeName>
        <fullName evidence="9">Imidazole acetol-phosphate transaminase</fullName>
    </alternativeName>
</protein>
<sequence>MPPVEQKPVPRPGILDIAAYVGGRAKAEPGQRVIKLSSNESGIGPSPKAVDAFKASAADMHRYPEGTAQDLRQAIAERFDVPADRIVCGAGSDELIHLLTTSYAAPGDEVLYSEHGFLVYPISAHAAGATPVKAPERDLTTDVDALLAAVTPATRILYLANPNNPTGTYLPAADVARLHAGLPPHVLLVLDAAYAEFVDAADYEAGFRLVEAAENVVMLRTFSKLYGLAALRLGWAYCPAGVADVLNRVRGPFNVSTAAQAAGIASLKDVDFLDHARRHNATWRAWLTGRLAQLGLEVTPSVANFLLVRFPDEAGRTAAEADAFLTARGILLRRVAAYGLPKHLRISIGTGEECELAAAAIADFLRGDHG</sequence>
<dbReference type="GO" id="GO:0030170">
    <property type="term" value="F:pyridoxal phosphate binding"/>
    <property type="evidence" value="ECO:0007669"/>
    <property type="project" value="InterPro"/>
</dbReference>
<evidence type="ECO:0000256" key="3">
    <source>
        <dbReference type="ARBA" id="ARBA00007970"/>
    </source>
</evidence>
<dbReference type="RefSeq" id="WP_109922611.1">
    <property type="nucleotide sequence ID" value="NZ_QGLF01000005.1"/>
</dbReference>
<dbReference type="PANTHER" id="PTHR43643">
    <property type="entry name" value="HISTIDINOL-PHOSPHATE AMINOTRANSFERASE 2"/>
    <property type="match status" value="1"/>
</dbReference>
<name>A0A317E1A0_9PROT</name>
<dbReference type="InterPro" id="IPR015422">
    <property type="entry name" value="PyrdxlP-dep_Trfase_small"/>
</dbReference>
<feature type="domain" description="Aminotransferase class I/classII large" evidence="10">
    <location>
        <begin position="33"/>
        <end position="361"/>
    </location>
</feature>
<feature type="modified residue" description="N6-(pyridoxal phosphate)lysine" evidence="9">
    <location>
        <position position="224"/>
    </location>
</feature>
<dbReference type="NCBIfam" id="TIGR01141">
    <property type="entry name" value="hisC"/>
    <property type="match status" value="1"/>
</dbReference>
<evidence type="ECO:0000256" key="9">
    <source>
        <dbReference type="HAMAP-Rule" id="MF_01023"/>
    </source>
</evidence>
<evidence type="ECO:0000256" key="7">
    <source>
        <dbReference type="ARBA" id="ARBA00022898"/>
    </source>
</evidence>
<dbReference type="CDD" id="cd00609">
    <property type="entry name" value="AAT_like"/>
    <property type="match status" value="1"/>
</dbReference>
<keyword evidence="9" id="KW-0368">Histidine biosynthesis</keyword>
<evidence type="ECO:0000256" key="1">
    <source>
        <dbReference type="ARBA" id="ARBA00001933"/>
    </source>
</evidence>
<dbReference type="InterPro" id="IPR050106">
    <property type="entry name" value="HistidinolP_aminotransfase"/>
</dbReference>
<evidence type="ECO:0000256" key="6">
    <source>
        <dbReference type="ARBA" id="ARBA00022679"/>
    </source>
</evidence>
<evidence type="ECO:0000256" key="5">
    <source>
        <dbReference type="ARBA" id="ARBA00022576"/>
    </source>
</evidence>
<keyword evidence="9" id="KW-0028">Amino-acid biosynthesis</keyword>
<dbReference type="PANTHER" id="PTHR43643:SF3">
    <property type="entry name" value="HISTIDINOL-PHOSPHATE AMINOTRANSFERASE"/>
    <property type="match status" value="1"/>
</dbReference>
<dbReference type="GO" id="GO:0004400">
    <property type="term" value="F:histidinol-phosphate transaminase activity"/>
    <property type="evidence" value="ECO:0007669"/>
    <property type="project" value="UniProtKB-UniRule"/>
</dbReference>
<dbReference type="InterPro" id="IPR004839">
    <property type="entry name" value="Aminotransferase_I/II_large"/>
</dbReference>
<comment type="similarity">
    <text evidence="3 9">Belongs to the class-II pyridoxal-phosphate-dependent aminotransferase family. Histidinol-phosphate aminotransferase subfamily.</text>
</comment>
<evidence type="ECO:0000313" key="12">
    <source>
        <dbReference type="Proteomes" id="UP000246077"/>
    </source>
</evidence>
<evidence type="ECO:0000313" key="11">
    <source>
        <dbReference type="EMBL" id="PWR18925.1"/>
    </source>
</evidence>
<comment type="pathway">
    <text evidence="2 9">Amino-acid biosynthesis; L-histidine biosynthesis; L-histidine from 5-phospho-alpha-D-ribose 1-diphosphate: step 7/9.</text>
</comment>
<dbReference type="OrthoDB" id="9809616at2"/>
<dbReference type="GO" id="GO:0000105">
    <property type="term" value="P:L-histidine biosynthetic process"/>
    <property type="evidence" value="ECO:0007669"/>
    <property type="project" value="UniProtKB-UniRule"/>
</dbReference>
<keyword evidence="12" id="KW-1185">Reference proteome</keyword>
<dbReference type="Pfam" id="PF00155">
    <property type="entry name" value="Aminotran_1_2"/>
    <property type="match status" value="1"/>
</dbReference>
<evidence type="ECO:0000259" key="10">
    <source>
        <dbReference type="Pfam" id="PF00155"/>
    </source>
</evidence>
<evidence type="ECO:0000256" key="2">
    <source>
        <dbReference type="ARBA" id="ARBA00005011"/>
    </source>
</evidence>